<dbReference type="Pfam" id="PF00932">
    <property type="entry name" value="LTD"/>
    <property type="match status" value="1"/>
</dbReference>
<dbReference type="InterPro" id="IPR036415">
    <property type="entry name" value="Lamin_tail_dom_sf"/>
</dbReference>
<protein>
    <recommendedName>
        <fullName evidence="1">LTD domain-containing protein</fullName>
    </recommendedName>
</protein>
<dbReference type="PROSITE" id="PS51841">
    <property type="entry name" value="LTD"/>
    <property type="match status" value="1"/>
</dbReference>
<name>A0A381XUD7_9ZZZZ</name>
<dbReference type="InterPro" id="IPR001322">
    <property type="entry name" value="Lamin_tail_dom"/>
</dbReference>
<dbReference type="Gene3D" id="3.60.10.10">
    <property type="entry name" value="Endonuclease/exonuclease/phosphatase"/>
    <property type="match status" value="1"/>
</dbReference>
<reference evidence="2" key="1">
    <citation type="submission" date="2018-05" db="EMBL/GenBank/DDBJ databases">
        <authorList>
            <person name="Lanie J.A."/>
            <person name="Ng W.-L."/>
            <person name="Kazmierczak K.M."/>
            <person name="Andrzejewski T.M."/>
            <person name="Davidsen T.M."/>
            <person name="Wayne K.J."/>
            <person name="Tettelin H."/>
            <person name="Glass J.I."/>
            <person name="Rusch D."/>
            <person name="Podicherti R."/>
            <person name="Tsui H.-C.T."/>
            <person name="Winkler M.E."/>
        </authorList>
    </citation>
    <scope>NUCLEOTIDE SEQUENCE</scope>
</reference>
<organism evidence="2">
    <name type="scientific">marine metagenome</name>
    <dbReference type="NCBI Taxonomy" id="408172"/>
    <lineage>
        <taxon>unclassified sequences</taxon>
        <taxon>metagenomes</taxon>
        <taxon>ecological metagenomes</taxon>
    </lineage>
</organism>
<evidence type="ECO:0000259" key="1">
    <source>
        <dbReference type="PROSITE" id="PS51841"/>
    </source>
</evidence>
<sequence>MNNYFLFFILSFSLQASTARIMTYNLWNFDGEDNSREDDIQMVISEINPDIIVAEELDGDDGFDALGTDILDQIEDGLYTGAPFTNQSNTNVDIGLYYKPDVFEFISTATINTTSNWGHRDAIEFVMQHISSGVEIRLYGVHLKAGTGNDDEAERAEEASALREYLNGLDSDDFIFVLGDFNLYNSGEDAWAALTESQTENNGRLFDPIDEVGNWHNNSAFEEVHTQSPRAFYNGANFGGMDDRFDFILTSFAVLDTASSDCYYEENSYTPFGNDGNHFNQAVNDGYNSAVSDDVADALVVSSDHLPVYLDVWFDDLVYNDEGIVITEIMPNPSSVSDSYGEWFEIHNATDETIDIQGWTIKDLDNDEHVITSDAMSVLVNPGQFFVLADNADPSTNGGVIADYEYGGMYIGNSADEIILTDETGAIVDEVQYTNSWPFASGVSMEIHDVDANNFLEGNWFEATLA</sequence>
<dbReference type="SUPFAM" id="SSF74853">
    <property type="entry name" value="Lamin A/C globular tail domain"/>
    <property type="match status" value="1"/>
</dbReference>
<dbReference type="Gene3D" id="2.60.40.1260">
    <property type="entry name" value="Lamin Tail domain"/>
    <property type="match status" value="1"/>
</dbReference>
<dbReference type="InterPro" id="IPR036691">
    <property type="entry name" value="Endo/exonu/phosph_ase_sf"/>
</dbReference>
<gene>
    <name evidence="2" type="ORF">METZ01_LOCUS120885</name>
</gene>
<evidence type="ECO:0000313" key="2">
    <source>
        <dbReference type="EMBL" id="SVA68031.1"/>
    </source>
</evidence>
<feature type="domain" description="LTD" evidence="1">
    <location>
        <begin position="321"/>
        <end position="435"/>
    </location>
</feature>
<dbReference type="InterPro" id="IPR005135">
    <property type="entry name" value="Endo/exonuclease/phosphatase"/>
</dbReference>
<accession>A0A381XUD7</accession>
<dbReference type="EMBL" id="UINC01016321">
    <property type="protein sequence ID" value="SVA68031.1"/>
    <property type="molecule type" value="Genomic_DNA"/>
</dbReference>
<dbReference type="GO" id="GO:0003824">
    <property type="term" value="F:catalytic activity"/>
    <property type="evidence" value="ECO:0007669"/>
    <property type="project" value="InterPro"/>
</dbReference>
<feature type="non-terminal residue" evidence="2">
    <location>
        <position position="466"/>
    </location>
</feature>
<dbReference type="SUPFAM" id="SSF56219">
    <property type="entry name" value="DNase I-like"/>
    <property type="match status" value="1"/>
</dbReference>
<dbReference type="AlphaFoldDB" id="A0A381XUD7"/>
<proteinExistence type="predicted"/>
<dbReference type="Pfam" id="PF03372">
    <property type="entry name" value="Exo_endo_phos"/>
    <property type="match status" value="1"/>
</dbReference>